<keyword evidence="2" id="KW-0812">Transmembrane</keyword>
<dbReference type="InterPro" id="IPR005303">
    <property type="entry name" value="MOCOS_middle"/>
</dbReference>
<evidence type="ECO:0000256" key="1">
    <source>
        <dbReference type="SAM" id="MobiDB-lite"/>
    </source>
</evidence>
<feature type="region of interest" description="Disordered" evidence="1">
    <location>
        <begin position="292"/>
        <end position="321"/>
    </location>
</feature>
<proteinExistence type="predicted"/>
<evidence type="ECO:0000313" key="4">
    <source>
        <dbReference type="EMBL" id="SOQ58279.1"/>
    </source>
</evidence>
<dbReference type="SUPFAM" id="SSF50800">
    <property type="entry name" value="PK beta-barrel domain-like"/>
    <property type="match status" value="1"/>
</dbReference>
<name>A0A2H1WYX9_SPOFR</name>
<dbReference type="GO" id="GO:0003824">
    <property type="term" value="F:catalytic activity"/>
    <property type="evidence" value="ECO:0007669"/>
    <property type="project" value="InterPro"/>
</dbReference>
<dbReference type="OrthoDB" id="17255at2759"/>
<feature type="transmembrane region" description="Helical" evidence="2">
    <location>
        <begin position="6"/>
        <end position="29"/>
    </location>
</feature>
<dbReference type="GO" id="GO:0030151">
    <property type="term" value="F:molybdenum ion binding"/>
    <property type="evidence" value="ECO:0007669"/>
    <property type="project" value="InterPro"/>
</dbReference>
<reference evidence="4" key="1">
    <citation type="submission" date="2016-07" db="EMBL/GenBank/DDBJ databases">
        <authorList>
            <person name="Bretaudeau A."/>
        </authorList>
    </citation>
    <scope>NUCLEOTIDE SEQUENCE</scope>
    <source>
        <strain evidence="4">Rice</strain>
        <tissue evidence="4">Whole body</tissue>
    </source>
</reference>
<dbReference type="Pfam" id="PF03476">
    <property type="entry name" value="MOSC_N"/>
    <property type="match status" value="1"/>
</dbReference>
<keyword evidence="2" id="KW-0472">Membrane</keyword>
<evidence type="ECO:0000256" key="2">
    <source>
        <dbReference type="SAM" id="Phobius"/>
    </source>
</evidence>
<dbReference type="Pfam" id="PF03473">
    <property type="entry name" value="MOSC"/>
    <property type="match status" value="1"/>
</dbReference>
<protein>
    <submittedName>
        <fullName evidence="4">SFRICE_002106</fullName>
    </submittedName>
</protein>
<dbReference type="PROSITE" id="PS51340">
    <property type="entry name" value="MOSC"/>
    <property type="match status" value="1"/>
</dbReference>
<dbReference type="PANTHER" id="PTHR14237">
    <property type="entry name" value="MOLYBDOPTERIN COFACTOR SULFURASE MOSC"/>
    <property type="match status" value="1"/>
</dbReference>
<feature type="domain" description="MOSC" evidence="3">
    <location>
        <begin position="159"/>
        <end position="334"/>
    </location>
</feature>
<dbReference type="PANTHER" id="PTHR14237:SF19">
    <property type="entry name" value="MITOCHONDRIAL AMIDOXIME REDUCING COMPONENT 1"/>
    <property type="match status" value="1"/>
</dbReference>
<dbReference type="AlphaFoldDB" id="A0A2H1WYX9"/>
<keyword evidence="2" id="KW-1133">Transmembrane helix</keyword>
<dbReference type="SUPFAM" id="SSF141673">
    <property type="entry name" value="MOSC N-terminal domain-like"/>
    <property type="match status" value="1"/>
</dbReference>
<evidence type="ECO:0000259" key="3">
    <source>
        <dbReference type="PROSITE" id="PS51340"/>
    </source>
</evidence>
<sequence>MSSNVPLYVTATVTAAGVLGGAYCAYRLLQEKPVKLPEKWEQVGVLKEINVYPIKSCGRVTLETVECTNMGLRDGWLRDRVLMVVDDKDNFITARGFPELLAVQPTIRNSVLTLEHPNMEKLNVNLAEIVALQKPKTAIVWGDPVPVYDCGWEVSEWFSRLIDRSPLNFRLVYYASENCRKLRGSANKIYKFKKEDTGALPDETSFNLVNEASVDDLNTRLSDNNKVTTKNFRPNFVLKGAKPYDEDNWKFVKIGENVFEIIKPCLRCVLTTIDPETGIRNANTEPLQELKKYRQLTNPEERKSGGSSPKMGLQMALRSGPGGKISLNDPIYVA</sequence>
<dbReference type="EMBL" id="ODYU01012138">
    <property type="protein sequence ID" value="SOQ58279.1"/>
    <property type="molecule type" value="Genomic_DNA"/>
</dbReference>
<dbReference type="InterPro" id="IPR011037">
    <property type="entry name" value="Pyrv_Knase-like_insert_dom_sf"/>
</dbReference>
<gene>
    <name evidence="4" type="ORF">SFRICE_002106</name>
</gene>
<organism evidence="4">
    <name type="scientific">Spodoptera frugiperda</name>
    <name type="common">Fall armyworm</name>
    <dbReference type="NCBI Taxonomy" id="7108"/>
    <lineage>
        <taxon>Eukaryota</taxon>
        <taxon>Metazoa</taxon>
        <taxon>Ecdysozoa</taxon>
        <taxon>Arthropoda</taxon>
        <taxon>Hexapoda</taxon>
        <taxon>Insecta</taxon>
        <taxon>Pterygota</taxon>
        <taxon>Neoptera</taxon>
        <taxon>Endopterygota</taxon>
        <taxon>Lepidoptera</taxon>
        <taxon>Glossata</taxon>
        <taxon>Ditrysia</taxon>
        <taxon>Noctuoidea</taxon>
        <taxon>Noctuidae</taxon>
        <taxon>Amphipyrinae</taxon>
        <taxon>Spodoptera</taxon>
    </lineage>
</organism>
<dbReference type="InterPro" id="IPR005302">
    <property type="entry name" value="MoCF_Sase_C"/>
</dbReference>
<accession>A0A2H1WYX9</accession>
<dbReference type="GO" id="GO:0030170">
    <property type="term" value="F:pyridoxal phosphate binding"/>
    <property type="evidence" value="ECO:0007669"/>
    <property type="project" value="InterPro"/>
</dbReference>